<keyword evidence="2" id="KW-0732">Signal</keyword>
<organism evidence="3 4">
    <name type="scientific">Austropuccinia psidii MF-1</name>
    <dbReference type="NCBI Taxonomy" id="1389203"/>
    <lineage>
        <taxon>Eukaryota</taxon>
        <taxon>Fungi</taxon>
        <taxon>Dikarya</taxon>
        <taxon>Basidiomycota</taxon>
        <taxon>Pucciniomycotina</taxon>
        <taxon>Pucciniomycetes</taxon>
        <taxon>Pucciniales</taxon>
        <taxon>Sphaerophragmiaceae</taxon>
        <taxon>Austropuccinia</taxon>
    </lineage>
</organism>
<dbReference type="AlphaFoldDB" id="A0A9Q3BKK8"/>
<sequence>MPAHLHMLLASCACLTLMHQHPATPPTHINETAAEHANATTPSTTQEHANTTTPTPTAEKTSFGLGVHVIHTHPHPRYCAAGSTNFTHKMSILLGGFLSRMTWEVTNLFSTSTLAEGPL</sequence>
<proteinExistence type="predicted"/>
<accession>A0A9Q3BKK8</accession>
<name>A0A9Q3BKK8_9BASI</name>
<dbReference type="EMBL" id="AVOT02001626">
    <property type="protein sequence ID" value="MBW0467596.1"/>
    <property type="molecule type" value="Genomic_DNA"/>
</dbReference>
<dbReference type="Proteomes" id="UP000765509">
    <property type="component" value="Unassembled WGS sequence"/>
</dbReference>
<keyword evidence="4" id="KW-1185">Reference proteome</keyword>
<evidence type="ECO:0000313" key="4">
    <source>
        <dbReference type="Proteomes" id="UP000765509"/>
    </source>
</evidence>
<evidence type="ECO:0000313" key="3">
    <source>
        <dbReference type="EMBL" id="MBW0467596.1"/>
    </source>
</evidence>
<feature type="region of interest" description="Disordered" evidence="1">
    <location>
        <begin position="37"/>
        <end position="59"/>
    </location>
</feature>
<comment type="caution">
    <text evidence="3">The sequence shown here is derived from an EMBL/GenBank/DDBJ whole genome shotgun (WGS) entry which is preliminary data.</text>
</comment>
<feature type="chain" id="PRO_5040466293" evidence="2">
    <location>
        <begin position="24"/>
        <end position="119"/>
    </location>
</feature>
<evidence type="ECO:0000256" key="2">
    <source>
        <dbReference type="SAM" id="SignalP"/>
    </source>
</evidence>
<evidence type="ECO:0000256" key="1">
    <source>
        <dbReference type="SAM" id="MobiDB-lite"/>
    </source>
</evidence>
<protein>
    <submittedName>
        <fullName evidence="3">Uncharacterized protein</fullName>
    </submittedName>
</protein>
<reference evidence="3" key="1">
    <citation type="submission" date="2021-03" db="EMBL/GenBank/DDBJ databases">
        <title>Draft genome sequence of rust myrtle Austropuccinia psidii MF-1, a brazilian biotype.</title>
        <authorList>
            <person name="Quecine M.C."/>
            <person name="Pachon D.M.R."/>
            <person name="Bonatelli M.L."/>
            <person name="Correr F.H."/>
            <person name="Franceschini L.M."/>
            <person name="Leite T.F."/>
            <person name="Margarido G.R.A."/>
            <person name="Almeida C.A."/>
            <person name="Ferrarezi J.A."/>
            <person name="Labate C.A."/>
        </authorList>
    </citation>
    <scope>NUCLEOTIDE SEQUENCE</scope>
    <source>
        <strain evidence="3">MF-1</strain>
    </source>
</reference>
<gene>
    <name evidence="3" type="ORF">O181_007311</name>
</gene>
<feature type="signal peptide" evidence="2">
    <location>
        <begin position="1"/>
        <end position="23"/>
    </location>
</feature>